<gene>
    <name evidence="6" type="ORF">CYME_CMS212C</name>
</gene>
<comment type="subunit">
    <text evidence="2">Part of the 30S ribosomal subunit.</text>
</comment>
<dbReference type="GeneID" id="16997250"/>
<evidence type="ECO:0000256" key="4">
    <source>
        <dbReference type="ARBA" id="ARBA00023274"/>
    </source>
</evidence>
<dbReference type="HOGENOM" id="CLU_1108438_0_0_1"/>
<evidence type="ECO:0000256" key="1">
    <source>
        <dbReference type="ARBA" id="ARBA00010254"/>
    </source>
</evidence>
<dbReference type="CDD" id="cd00364">
    <property type="entry name" value="Ribosomal_uS17"/>
    <property type="match status" value="1"/>
</dbReference>
<dbReference type="PANTHER" id="PTHR10744">
    <property type="entry name" value="40S RIBOSOMAL PROTEIN S11 FAMILY MEMBER"/>
    <property type="match status" value="1"/>
</dbReference>
<dbReference type="KEGG" id="cme:CYME_CMS212C"/>
<reference evidence="6 7" key="2">
    <citation type="journal article" date="2007" name="BMC Biol.">
        <title>A 100%-complete sequence reveals unusually simple genomic features in the hot-spring red alga Cyanidioschyzon merolae.</title>
        <authorList>
            <person name="Nozaki H."/>
            <person name="Takano H."/>
            <person name="Misumi O."/>
            <person name="Terasawa K."/>
            <person name="Matsuzaki M."/>
            <person name="Maruyama S."/>
            <person name="Nishida K."/>
            <person name="Yagisawa F."/>
            <person name="Yoshida Y."/>
            <person name="Fujiwara T."/>
            <person name="Takio S."/>
            <person name="Tamura K."/>
            <person name="Chung S.J."/>
            <person name="Nakamura S."/>
            <person name="Kuroiwa H."/>
            <person name="Tanaka K."/>
            <person name="Sato N."/>
            <person name="Kuroiwa T."/>
        </authorList>
    </citation>
    <scope>NUCLEOTIDE SEQUENCE [LARGE SCALE GENOMIC DNA]</scope>
    <source>
        <strain evidence="6 7">10D</strain>
    </source>
</reference>
<reference evidence="6 7" key="1">
    <citation type="journal article" date="2004" name="Nature">
        <title>Genome sequence of the ultrasmall unicellular red alga Cyanidioschyzon merolae 10D.</title>
        <authorList>
            <person name="Matsuzaki M."/>
            <person name="Misumi O."/>
            <person name="Shin-i T."/>
            <person name="Maruyama S."/>
            <person name="Takahara M."/>
            <person name="Miyagishima S."/>
            <person name="Mori T."/>
            <person name="Nishida K."/>
            <person name="Yagisawa F."/>
            <person name="Nishida K."/>
            <person name="Yoshida Y."/>
            <person name="Nishimura Y."/>
            <person name="Nakao S."/>
            <person name="Kobayashi T."/>
            <person name="Momoyama Y."/>
            <person name="Higashiyama T."/>
            <person name="Minoda A."/>
            <person name="Sano M."/>
            <person name="Nomoto H."/>
            <person name="Oishi K."/>
            <person name="Hayashi H."/>
            <person name="Ohta F."/>
            <person name="Nishizaka S."/>
            <person name="Haga S."/>
            <person name="Miura S."/>
            <person name="Morishita T."/>
            <person name="Kabeya Y."/>
            <person name="Terasawa K."/>
            <person name="Suzuki Y."/>
            <person name="Ishii Y."/>
            <person name="Asakawa S."/>
            <person name="Takano H."/>
            <person name="Ohta N."/>
            <person name="Kuroiwa H."/>
            <person name="Tanaka K."/>
            <person name="Shimizu N."/>
            <person name="Sugano S."/>
            <person name="Sato N."/>
            <person name="Nozaki H."/>
            <person name="Ogasawara N."/>
            <person name="Kohara Y."/>
            <person name="Kuroiwa T."/>
        </authorList>
    </citation>
    <scope>NUCLEOTIDE SEQUENCE [LARGE SCALE GENOMIC DNA]</scope>
    <source>
        <strain evidence="6 7">10D</strain>
    </source>
</reference>
<organism evidence="6 7">
    <name type="scientific">Cyanidioschyzon merolae (strain NIES-3377 / 10D)</name>
    <name type="common">Unicellular red alga</name>
    <dbReference type="NCBI Taxonomy" id="280699"/>
    <lineage>
        <taxon>Eukaryota</taxon>
        <taxon>Rhodophyta</taxon>
        <taxon>Bangiophyceae</taxon>
        <taxon>Cyanidiales</taxon>
        <taxon>Cyanidiaceae</taxon>
        <taxon>Cyanidioschyzon</taxon>
    </lineage>
</organism>
<comment type="similarity">
    <text evidence="1">Belongs to the universal ribosomal protein uS17 family.</text>
</comment>
<keyword evidence="3 6" id="KW-0689">Ribosomal protein</keyword>
<dbReference type="eggNOG" id="KOG1740">
    <property type="taxonomic scope" value="Eukaryota"/>
</dbReference>
<name>M1VBT5_CYAM1</name>
<accession>M1VBT5</accession>
<dbReference type="PANTHER" id="PTHR10744:SF1">
    <property type="entry name" value="SMALL RIBOSOMAL SUBUNIT PROTEIN US17M"/>
    <property type="match status" value="1"/>
</dbReference>
<dbReference type="Pfam" id="PF00366">
    <property type="entry name" value="Ribosomal_S17"/>
    <property type="match status" value="1"/>
</dbReference>
<evidence type="ECO:0000313" key="6">
    <source>
        <dbReference type="EMBL" id="BAM82824.1"/>
    </source>
</evidence>
<dbReference type="EMBL" id="AP006501">
    <property type="protein sequence ID" value="BAM82824.1"/>
    <property type="molecule type" value="Genomic_DNA"/>
</dbReference>
<feature type="compositionally biased region" description="Low complexity" evidence="5">
    <location>
        <begin position="234"/>
        <end position="251"/>
    </location>
</feature>
<dbReference type="InterPro" id="IPR000266">
    <property type="entry name" value="Ribosomal_uS17"/>
</dbReference>
<dbReference type="AlphaFoldDB" id="M1VBT5"/>
<sequence length="251" mass="27679">MYSALTALTRIVRRNVLSLASASGVGLQGPRTGPLCDSGTRRAGLLLVTNHAVLPRYCSESTKSRGVVQGPVYTAPYFGAPIEQVQSLSLDELKQALRAYGGLVRPTDNQEVLCKRLLSLTRRRRAQCIHGVVVSNAPQKTVVVAARRLRYEPKIKTYRFVTRRFMAHDEEDRCLLGDKVTIRLCRPLSRRKRFVVVENFGSSERRRQEAATAAAAARRTEESTVGLATLPSETTDSPRSTASAASRPIMP</sequence>
<keyword evidence="7" id="KW-1185">Reference proteome</keyword>
<evidence type="ECO:0000256" key="3">
    <source>
        <dbReference type="ARBA" id="ARBA00022980"/>
    </source>
</evidence>
<dbReference type="GO" id="GO:0022627">
    <property type="term" value="C:cytosolic small ribosomal subunit"/>
    <property type="evidence" value="ECO:0007669"/>
    <property type="project" value="TreeGrafter"/>
</dbReference>
<dbReference type="Gramene" id="CMS212CT">
    <property type="protein sequence ID" value="CMS212CT"/>
    <property type="gene ID" value="CMS212C"/>
</dbReference>
<dbReference type="GO" id="GO:0006412">
    <property type="term" value="P:translation"/>
    <property type="evidence" value="ECO:0007669"/>
    <property type="project" value="InterPro"/>
</dbReference>
<dbReference type="Proteomes" id="UP000007014">
    <property type="component" value="Chromosome 19"/>
</dbReference>
<dbReference type="InterPro" id="IPR012340">
    <property type="entry name" value="NA-bd_OB-fold"/>
</dbReference>
<dbReference type="GO" id="GO:0003735">
    <property type="term" value="F:structural constituent of ribosome"/>
    <property type="evidence" value="ECO:0007669"/>
    <property type="project" value="InterPro"/>
</dbReference>
<keyword evidence="4" id="KW-0687">Ribonucleoprotein</keyword>
<evidence type="ECO:0000313" key="7">
    <source>
        <dbReference type="Proteomes" id="UP000007014"/>
    </source>
</evidence>
<dbReference type="RefSeq" id="XP_005538860.1">
    <property type="nucleotide sequence ID" value="XM_005538803.1"/>
</dbReference>
<protein>
    <submittedName>
        <fullName evidence="6">Mitochondrial ribosomal protein S17</fullName>
    </submittedName>
</protein>
<dbReference type="SUPFAM" id="SSF50249">
    <property type="entry name" value="Nucleic acid-binding proteins"/>
    <property type="match status" value="1"/>
</dbReference>
<proteinExistence type="inferred from homology"/>
<evidence type="ECO:0000256" key="5">
    <source>
        <dbReference type="SAM" id="MobiDB-lite"/>
    </source>
</evidence>
<feature type="region of interest" description="Disordered" evidence="5">
    <location>
        <begin position="211"/>
        <end position="251"/>
    </location>
</feature>
<dbReference type="STRING" id="280699.M1VBT5"/>
<dbReference type="Gene3D" id="2.40.50.140">
    <property type="entry name" value="Nucleic acid-binding proteins"/>
    <property type="match status" value="1"/>
</dbReference>
<evidence type="ECO:0000256" key="2">
    <source>
        <dbReference type="ARBA" id="ARBA00011458"/>
    </source>
</evidence>
<dbReference type="OrthoDB" id="274752at2759"/>